<gene>
    <name evidence="2" type="ORF">H5V44_09880</name>
</gene>
<feature type="compositionally biased region" description="Polar residues" evidence="1">
    <location>
        <begin position="241"/>
        <end position="258"/>
    </location>
</feature>
<proteinExistence type="predicted"/>
<accession>A0A7J9SN77</accession>
<feature type="compositionally biased region" description="Low complexity" evidence="1">
    <location>
        <begin position="264"/>
        <end position="276"/>
    </location>
</feature>
<dbReference type="EMBL" id="JACKXD010000003">
    <property type="protein sequence ID" value="MBB6646591.1"/>
    <property type="molecule type" value="Genomic_DNA"/>
</dbReference>
<evidence type="ECO:0000313" key="3">
    <source>
        <dbReference type="Proteomes" id="UP000546257"/>
    </source>
</evidence>
<dbReference type="AlphaFoldDB" id="A0A7J9SN77"/>
<feature type="region of interest" description="Disordered" evidence="1">
    <location>
        <begin position="241"/>
        <end position="276"/>
    </location>
</feature>
<sequence>MRGSDRRTVVVLCLLALVALAATGLAGGSTIARNGYSLAVEGSVDTPSVTRSFDGVTYEVDATARVDPGLVCVTAETPTDGAYRVYAYNNRQQILTQQRAEGNGTLRIDLRDADAGSYVLSLTDDGVHQVVHPVLVRGYEVDASVPDRAPAGGRVNATVETRHLRGAGAAAVTVLVANDSATRERTLTASGPDTYAGRLPTARLAPGNYTVYATVRGSDRAFGERELLGFRAAGDLRLTRHTGTASAPATPDTQSTRNDVLLPSTDESGTTATETPTRAPAGTLVVVLLAGLAYRLARRRE</sequence>
<protein>
    <submittedName>
        <fullName evidence="2">Uncharacterized protein</fullName>
    </submittedName>
</protein>
<keyword evidence="3" id="KW-1185">Reference proteome</keyword>
<comment type="caution">
    <text evidence="2">The sequence shown here is derived from an EMBL/GenBank/DDBJ whole genome shotgun (WGS) entry which is preliminary data.</text>
</comment>
<evidence type="ECO:0000313" key="2">
    <source>
        <dbReference type="EMBL" id="MBB6646591.1"/>
    </source>
</evidence>
<reference evidence="2 3" key="1">
    <citation type="submission" date="2020-08" db="EMBL/GenBank/DDBJ databases">
        <authorList>
            <person name="Seo M.-J."/>
        </authorList>
    </citation>
    <scope>NUCLEOTIDE SEQUENCE [LARGE SCALE GENOMIC DNA]</scope>
    <source>
        <strain evidence="2 3">MBLA0160</strain>
    </source>
</reference>
<dbReference type="RefSeq" id="WP_185192956.1">
    <property type="nucleotide sequence ID" value="NZ_JACKXD010000003.1"/>
</dbReference>
<evidence type="ECO:0000256" key="1">
    <source>
        <dbReference type="SAM" id="MobiDB-lite"/>
    </source>
</evidence>
<dbReference type="Proteomes" id="UP000546257">
    <property type="component" value="Unassembled WGS sequence"/>
</dbReference>
<organism evidence="2 3">
    <name type="scientific">Halobellus ruber</name>
    <dbReference type="NCBI Taxonomy" id="2761102"/>
    <lineage>
        <taxon>Archaea</taxon>
        <taxon>Methanobacteriati</taxon>
        <taxon>Methanobacteriota</taxon>
        <taxon>Stenosarchaea group</taxon>
        <taxon>Halobacteria</taxon>
        <taxon>Halobacteriales</taxon>
        <taxon>Haloferacaceae</taxon>
        <taxon>Halobellus</taxon>
    </lineage>
</organism>
<name>A0A7J9SN77_9EURY</name>